<dbReference type="Proteomes" id="UP000078492">
    <property type="component" value="Unassembled WGS sequence"/>
</dbReference>
<keyword evidence="2" id="KW-1185">Reference proteome</keyword>
<evidence type="ECO:0000313" key="2">
    <source>
        <dbReference type="Proteomes" id="UP000078492"/>
    </source>
</evidence>
<dbReference type="PANTHER" id="PTHR46114">
    <property type="entry name" value="APPLE DOMAIN-CONTAINING PROTEIN"/>
    <property type="match status" value="1"/>
</dbReference>
<proteinExistence type="predicted"/>
<evidence type="ECO:0000313" key="1">
    <source>
        <dbReference type="EMBL" id="KYN10402.1"/>
    </source>
</evidence>
<reference evidence="1 2" key="1">
    <citation type="submission" date="2015-09" db="EMBL/GenBank/DDBJ databases">
        <title>Trachymyrmex cornetzi WGS genome.</title>
        <authorList>
            <person name="Nygaard S."/>
            <person name="Hu H."/>
            <person name="Boomsma J."/>
            <person name="Zhang G."/>
        </authorList>
    </citation>
    <scope>NUCLEOTIDE SEQUENCE [LARGE SCALE GENOMIC DNA]</scope>
    <source>
        <strain evidence="1">Tcor2-1</strain>
        <tissue evidence="1">Whole body</tissue>
    </source>
</reference>
<dbReference type="STRING" id="471704.A0A151ITH1"/>
<gene>
    <name evidence="1" type="ORF">ALC57_17456</name>
</gene>
<sequence length="217" mass="24776">MSVKLHFLYSHLDFFPTNLGEVSEEQGERFHQDMKEIERRYQGRWNSAMLGDYCWSLKRDEKNASHKRHCNSRSYDTKEKDFINHCKSNLTGRGVIHLAFIGRGVIHLAFIGRGVIHLAFIGRGVIYLAFIGRGVIHLAFIGREVIHLAFIGRGVIHLAFIGRGVIHLAFIGRGVIHLAFIDRGVTNFVLQITRLRDTIYRNSNCYISGKKIALGRS</sequence>
<organism evidence="1 2">
    <name type="scientific">Trachymyrmex cornetzi</name>
    <dbReference type="NCBI Taxonomy" id="471704"/>
    <lineage>
        <taxon>Eukaryota</taxon>
        <taxon>Metazoa</taxon>
        <taxon>Ecdysozoa</taxon>
        <taxon>Arthropoda</taxon>
        <taxon>Hexapoda</taxon>
        <taxon>Insecta</taxon>
        <taxon>Pterygota</taxon>
        <taxon>Neoptera</taxon>
        <taxon>Endopterygota</taxon>
        <taxon>Hymenoptera</taxon>
        <taxon>Apocrita</taxon>
        <taxon>Aculeata</taxon>
        <taxon>Formicoidea</taxon>
        <taxon>Formicidae</taxon>
        <taxon>Myrmicinae</taxon>
        <taxon>Trachymyrmex</taxon>
    </lineage>
</organism>
<accession>A0A151ITH1</accession>
<dbReference type="EMBL" id="KQ981002">
    <property type="protein sequence ID" value="KYN10402.1"/>
    <property type="molecule type" value="Genomic_DNA"/>
</dbReference>
<dbReference type="AlphaFoldDB" id="A0A151ITH1"/>
<dbReference type="PANTHER" id="PTHR46114:SF1">
    <property type="entry name" value="ZAD DOMAIN-CONTAINING PROTEIN"/>
    <property type="match status" value="1"/>
</dbReference>
<protein>
    <submittedName>
        <fullName evidence="1">Uncharacterized protein</fullName>
    </submittedName>
</protein>
<name>A0A151ITH1_9HYME</name>